<comment type="caution">
    <text evidence="3">The sequence shown here is derived from an EMBL/GenBank/DDBJ whole genome shotgun (WGS) entry which is preliminary data.</text>
</comment>
<dbReference type="RefSeq" id="WP_254267018.1">
    <property type="nucleotide sequence ID" value="NZ_CP100400.1"/>
</dbReference>
<gene>
    <name evidence="3" type="ORF">ACFO9K_04495</name>
</gene>
<dbReference type="Pfam" id="PF00534">
    <property type="entry name" value="Glycos_transf_1"/>
    <property type="match status" value="1"/>
</dbReference>
<evidence type="ECO:0000259" key="2">
    <source>
        <dbReference type="Pfam" id="PF13439"/>
    </source>
</evidence>
<dbReference type="CDD" id="cd03801">
    <property type="entry name" value="GT4_PimA-like"/>
    <property type="match status" value="1"/>
</dbReference>
<organism evidence="3 4">
    <name type="scientific">Halorussus aquaticus</name>
    <dbReference type="NCBI Taxonomy" id="2953748"/>
    <lineage>
        <taxon>Archaea</taxon>
        <taxon>Methanobacteriati</taxon>
        <taxon>Methanobacteriota</taxon>
        <taxon>Stenosarchaea group</taxon>
        <taxon>Halobacteria</taxon>
        <taxon>Halobacteriales</taxon>
        <taxon>Haladaptataceae</taxon>
        <taxon>Halorussus</taxon>
    </lineage>
</organism>
<dbReference type="AlphaFoldDB" id="A0ABD5PZ19"/>
<dbReference type="PANTHER" id="PTHR45947">
    <property type="entry name" value="SULFOQUINOVOSYL TRANSFERASE SQD2"/>
    <property type="match status" value="1"/>
</dbReference>
<keyword evidence="4" id="KW-1185">Reference proteome</keyword>
<dbReference type="EMBL" id="JBHSHT010000001">
    <property type="protein sequence ID" value="MFC4823514.1"/>
    <property type="molecule type" value="Genomic_DNA"/>
</dbReference>
<dbReference type="PANTHER" id="PTHR45947:SF3">
    <property type="entry name" value="SULFOQUINOVOSYL TRANSFERASE SQD2"/>
    <property type="match status" value="1"/>
</dbReference>
<dbReference type="InterPro" id="IPR001296">
    <property type="entry name" value="Glyco_trans_1"/>
</dbReference>
<dbReference type="InterPro" id="IPR028098">
    <property type="entry name" value="Glyco_trans_4-like_N"/>
</dbReference>
<dbReference type="GO" id="GO:0016757">
    <property type="term" value="F:glycosyltransferase activity"/>
    <property type="evidence" value="ECO:0007669"/>
    <property type="project" value="UniProtKB-KW"/>
</dbReference>
<dbReference type="Gene3D" id="3.40.50.2000">
    <property type="entry name" value="Glycogen Phosphorylase B"/>
    <property type="match status" value="2"/>
</dbReference>
<name>A0ABD5PZ19_9EURY</name>
<keyword evidence="3" id="KW-0328">Glycosyltransferase</keyword>
<dbReference type="GeneID" id="73045433"/>
<evidence type="ECO:0000313" key="4">
    <source>
        <dbReference type="Proteomes" id="UP001595945"/>
    </source>
</evidence>
<dbReference type="SUPFAM" id="SSF53756">
    <property type="entry name" value="UDP-Glycosyltransferase/glycogen phosphorylase"/>
    <property type="match status" value="1"/>
</dbReference>
<evidence type="ECO:0000259" key="1">
    <source>
        <dbReference type="Pfam" id="PF00534"/>
    </source>
</evidence>
<evidence type="ECO:0000313" key="3">
    <source>
        <dbReference type="EMBL" id="MFC4823514.1"/>
    </source>
</evidence>
<dbReference type="Pfam" id="PF13439">
    <property type="entry name" value="Glyco_transf_4"/>
    <property type="match status" value="1"/>
</dbReference>
<accession>A0ABD5PZ19</accession>
<feature type="domain" description="Glycosyltransferase subfamily 4-like N-terminal" evidence="2">
    <location>
        <begin position="16"/>
        <end position="214"/>
    </location>
</feature>
<sequence>MRIAVLSDGYPPWDRGGAQRIAAQLAEGYDDRGHEVAVLTAVERRADAGRATANGVAVRKLWSPKPRSVLPYLTLHNPFVVRRIGRVLDAFDPDAVHAHNVHYLSNAGLRAAARRAPVVETYHDAGTVSYGELTGYLDDPPAGDRPIPAEEYRVSPRRQARREGLRYNPLRNPANRRTRRRHVERGVAVSDALRTALRANGVPCHETIRNGVDAAAVAEAGDPAAFRADHGLGDAPVALFGGRTGYNKGGAHLSRAFAEVVADVPEARLVVTGDDDYVSRMREIAAEAGDWPDAGVATDQTGAETRMAGRTGGETRTTDRTDAAADRIVTTGWLDRDELCGALRAATVVVTPSVHLDPFPTLNLEAFAAGTPVVTSRFGGADELVADGEDGFVVNPFAVSALADALRRLLADRETAARFGARGRRKVRREFTVGRQVESYLRVLRSAAGRDPDSRTETTVSVRD</sequence>
<dbReference type="Proteomes" id="UP001595945">
    <property type="component" value="Unassembled WGS sequence"/>
</dbReference>
<feature type="domain" description="Glycosyl transferase family 1" evidence="1">
    <location>
        <begin position="326"/>
        <end position="425"/>
    </location>
</feature>
<proteinExistence type="predicted"/>
<dbReference type="EC" id="2.4.-.-" evidence="3"/>
<protein>
    <submittedName>
        <fullName evidence="3">Glycosyltransferase family 4 protein</fullName>
        <ecNumber evidence="3">2.4.-.-</ecNumber>
    </submittedName>
</protein>
<dbReference type="InterPro" id="IPR050194">
    <property type="entry name" value="Glycosyltransferase_grp1"/>
</dbReference>
<reference evidence="3 4" key="1">
    <citation type="journal article" date="2019" name="Int. J. Syst. Evol. Microbiol.">
        <title>The Global Catalogue of Microorganisms (GCM) 10K type strain sequencing project: providing services to taxonomists for standard genome sequencing and annotation.</title>
        <authorList>
            <consortium name="The Broad Institute Genomics Platform"/>
            <consortium name="The Broad Institute Genome Sequencing Center for Infectious Disease"/>
            <person name="Wu L."/>
            <person name="Ma J."/>
        </authorList>
    </citation>
    <scope>NUCLEOTIDE SEQUENCE [LARGE SCALE GENOMIC DNA]</scope>
    <source>
        <strain evidence="3 4">XZYJ18</strain>
    </source>
</reference>
<keyword evidence="3" id="KW-0808">Transferase</keyword>